<dbReference type="PANTHER" id="PTHR45570">
    <property type="entry name" value="CARBOXYLIC ESTER HYDROLASE"/>
    <property type="match status" value="1"/>
</dbReference>
<dbReference type="InterPro" id="IPR029058">
    <property type="entry name" value="AB_hydrolase_fold"/>
</dbReference>
<feature type="signal peptide" evidence="1">
    <location>
        <begin position="1"/>
        <end position="25"/>
    </location>
</feature>
<dbReference type="AlphaFoldDB" id="A0A9Q1CK02"/>
<keyword evidence="3" id="KW-0378">Hydrolase</keyword>
<dbReference type="OrthoDB" id="3200163at2759"/>
<dbReference type="GO" id="GO:0016787">
    <property type="term" value="F:hydrolase activity"/>
    <property type="evidence" value="ECO:0007669"/>
    <property type="project" value="UniProtKB-KW"/>
</dbReference>
<comment type="caution">
    <text evidence="3">The sequence shown here is derived from an EMBL/GenBank/DDBJ whole genome shotgun (WGS) entry which is preliminary data.</text>
</comment>
<dbReference type="PROSITE" id="PS00941">
    <property type="entry name" value="CARBOXYLESTERASE_B_2"/>
    <property type="match status" value="1"/>
</dbReference>
<gene>
    <name evidence="3" type="ORF">HOLleu_05407</name>
</gene>
<sequence length="169" mass="18768">MALTHFYQIICLVSIFSLFVKNVCGKEFSMDVTTVYGNVRGLRRENYDAFLGIPFAQPPVGELRWKDPRPPPAWSPETFQADTQPPGCIQICEDPAFACPVETSEDCLYLNIYRPSTTQTDGLLPVFIFLHGGNFHSGACSALLYDGRFLVQVADAVVVVPNYRVGKLA</sequence>
<feature type="chain" id="PRO_5040221827" evidence="1">
    <location>
        <begin position="26"/>
        <end position="169"/>
    </location>
</feature>
<dbReference type="Proteomes" id="UP001152320">
    <property type="component" value="Chromosome 2"/>
</dbReference>
<dbReference type="InterPro" id="IPR002018">
    <property type="entry name" value="CarbesteraseB"/>
</dbReference>
<evidence type="ECO:0000313" key="3">
    <source>
        <dbReference type="EMBL" id="KAJ8046653.1"/>
    </source>
</evidence>
<dbReference type="Pfam" id="PF00135">
    <property type="entry name" value="COesterase"/>
    <property type="match status" value="1"/>
</dbReference>
<dbReference type="EMBL" id="JAIZAY010000002">
    <property type="protein sequence ID" value="KAJ8046653.1"/>
    <property type="molecule type" value="Genomic_DNA"/>
</dbReference>
<reference evidence="3" key="1">
    <citation type="submission" date="2021-10" db="EMBL/GenBank/DDBJ databases">
        <title>Tropical sea cucumber genome reveals ecological adaptation and Cuvierian tubules defense mechanism.</title>
        <authorList>
            <person name="Chen T."/>
        </authorList>
    </citation>
    <scope>NUCLEOTIDE SEQUENCE</scope>
    <source>
        <strain evidence="3">Nanhai2018</strain>
        <tissue evidence="3">Muscle</tissue>
    </source>
</reference>
<dbReference type="InterPro" id="IPR019819">
    <property type="entry name" value="Carboxylesterase_B_CS"/>
</dbReference>
<protein>
    <submittedName>
        <fullName evidence="3">Fatty acyl-CoA hydrolase, medium chain</fullName>
    </submittedName>
</protein>
<organism evidence="3 4">
    <name type="scientific">Holothuria leucospilota</name>
    <name type="common">Black long sea cucumber</name>
    <name type="synonym">Mertensiothuria leucospilota</name>
    <dbReference type="NCBI Taxonomy" id="206669"/>
    <lineage>
        <taxon>Eukaryota</taxon>
        <taxon>Metazoa</taxon>
        <taxon>Echinodermata</taxon>
        <taxon>Eleutherozoa</taxon>
        <taxon>Echinozoa</taxon>
        <taxon>Holothuroidea</taxon>
        <taxon>Aspidochirotacea</taxon>
        <taxon>Aspidochirotida</taxon>
        <taxon>Holothuriidae</taxon>
        <taxon>Holothuria</taxon>
    </lineage>
</organism>
<dbReference type="SUPFAM" id="SSF53474">
    <property type="entry name" value="alpha/beta-Hydrolases"/>
    <property type="match status" value="1"/>
</dbReference>
<accession>A0A9Q1CK02</accession>
<evidence type="ECO:0000259" key="2">
    <source>
        <dbReference type="Pfam" id="PF00135"/>
    </source>
</evidence>
<keyword evidence="1" id="KW-0732">Signal</keyword>
<evidence type="ECO:0000313" key="4">
    <source>
        <dbReference type="Proteomes" id="UP001152320"/>
    </source>
</evidence>
<feature type="domain" description="Carboxylesterase type B" evidence="2">
    <location>
        <begin position="32"/>
        <end position="168"/>
    </location>
</feature>
<keyword evidence="4" id="KW-1185">Reference proteome</keyword>
<name>A0A9Q1CK02_HOLLE</name>
<evidence type="ECO:0000256" key="1">
    <source>
        <dbReference type="SAM" id="SignalP"/>
    </source>
</evidence>
<proteinExistence type="predicted"/>
<dbReference type="Gene3D" id="3.40.50.1820">
    <property type="entry name" value="alpha/beta hydrolase"/>
    <property type="match status" value="1"/>
</dbReference>